<dbReference type="InterPro" id="IPR001387">
    <property type="entry name" value="Cro/C1-type_HTH"/>
</dbReference>
<organism evidence="2 3">
    <name type="scientific">Xanthomonas fragariae</name>
    <dbReference type="NCBI Taxonomy" id="48664"/>
    <lineage>
        <taxon>Bacteria</taxon>
        <taxon>Pseudomonadati</taxon>
        <taxon>Pseudomonadota</taxon>
        <taxon>Gammaproteobacteria</taxon>
        <taxon>Lysobacterales</taxon>
        <taxon>Lysobacteraceae</taxon>
        <taxon>Xanthomonas</taxon>
    </lineage>
</organism>
<dbReference type="OrthoDB" id="6054103at2"/>
<accession>A0A1Y6HPF2</accession>
<proteinExistence type="predicted"/>
<protein>
    <submittedName>
        <fullName evidence="2">Filamentous phage phiLf related protein</fullName>
    </submittedName>
</protein>
<gene>
    <name evidence="2" type="ORF">PD5205_02000</name>
</gene>
<dbReference type="PROSITE" id="PS50943">
    <property type="entry name" value="HTH_CROC1"/>
    <property type="match status" value="1"/>
</dbReference>
<feature type="domain" description="HTH cro/C1-type" evidence="1">
    <location>
        <begin position="22"/>
        <end position="55"/>
    </location>
</feature>
<name>A0A1Y6HPF2_9XANT</name>
<dbReference type="AlphaFoldDB" id="A0A1Y6HPF2"/>
<sequence length="283" mass="31247">MSAENELINLVRAGGKFSSDNELAQKLGVTRAMVSSWRSGRYVLPDDQIAQLCALATLDGASWMARIHTERAASATERALWQSILDRLAPITAVVGVLGLVALGIHAGSHEAVVAAFSPVAITPTLYTLCEVGRVDAPVRADGLLLPATPQEADWTMKLDTYDRVDLTGPWAGFGFQGDRFFTPENRDLHPADMAFWSLTCCIAREWSLMMAEERQSRRDVPGTPVATRTPDARKSEPCQVIYLRDVLRHRREKRSSVVAGAEFADRAQVVHRTRGPRRPRRG</sequence>
<evidence type="ECO:0000313" key="3">
    <source>
        <dbReference type="Proteomes" id="UP000195953"/>
    </source>
</evidence>
<dbReference type="CDD" id="cd00093">
    <property type="entry name" value="HTH_XRE"/>
    <property type="match status" value="1"/>
</dbReference>
<evidence type="ECO:0000259" key="1">
    <source>
        <dbReference type="PROSITE" id="PS50943"/>
    </source>
</evidence>
<dbReference type="Pfam" id="PF12472">
    <property type="entry name" value="DUF3693"/>
    <property type="match status" value="1"/>
</dbReference>
<dbReference type="InterPro" id="IPR021096">
    <property type="entry name" value="Vibrio_phage_VSK_Orf152"/>
</dbReference>
<dbReference type="Proteomes" id="UP000195953">
    <property type="component" value="Chromosome 1"/>
</dbReference>
<evidence type="ECO:0000313" key="2">
    <source>
        <dbReference type="EMBL" id="SMR03303.1"/>
    </source>
</evidence>
<reference evidence="2 3" key="1">
    <citation type="submission" date="2017-05" db="EMBL/GenBank/DDBJ databases">
        <authorList>
            <person name="Song R."/>
            <person name="Chenine A.L."/>
            <person name="Ruprecht R.M."/>
        </authorList>
    </citation>
    <scope>NUCLEOTIDE SEQUENCE [LARGE SCALE GENOMIC DNA]</scope>
    <source>
        <strain evidence="2">PD5205</strain>
    </source>
</reference>
<dbReference type="EMBL" id="LT853885">
    <property type="protein sequence ID" value="SMR03303.1"/>
    <property type="molecule type" value="Genomic_DNA"/>
</dbReference>